<dbReference type="InterPro" id="IPR038718">
    <property type="entry name" value="SNF2-like_sf"/>
</dbReference>
<dbReference type="Pfam" id="PF18337">
    <property type="entry name" value="Tudor_RapA"/>
    <property type="match status" value="1"/>
</dbReference>
<dbReference type="CDD" id="cd18011">
    <property type="entry name" value="DEXDc_RapA"/>
    <property type="match status" value="1"/>
</dbReference>
<dbReference type="Pfam" id="PF18339">
    <property type="entry name" value="Tudor_1_RapA"/>
    <property type="match status" value="1"/>
</dbReference>
<accession>A0ABM7RLS6</accession>
<dbReference type="SMART" id="SM00490">
    <property type="entry name" value="HELICc"/>
    <property type="match status" value="1"/>
</dbReference>
<dbReference type="InterPro" id="IPR014001">
    <property type="entry name" value="Helicase_ATP-bd"/>
</dbReference>
<dbReference type="InterPro" id="IPR049730">
    <property type="entry name" value="SNF2/RAD54-like_C"/>
</dbReference>
<feature type="domain" description="Helicase C-terminal" evidence="10">
    <location>
        <begin position="437"/>
        <end position="591"/>
    </location>
</feature>
<evidence type="ECO:0000256" key="8">
    <source>
        <dbReference type="ARBA" id="ARBA00023163"/>
    </source>
</evidence>
<evidence type="ECO:0000256" key="5">
    <source>
        <dbReference type="ARBA" id="ARBA00023015"/>
    </source>
</evidence>
<dbReference type="PROSITE" id="PS51194">
    <property type="entry name" value="HELICASE_CTER"/>
    <property type="match status" value="1"/>
</dbReference>
<evidence type="ECO:0000256" key="7">
    <source>
        <dbReference type="ARBA" id="ARBA00023159"/>
    </source>
</evidence>
<feature type="domain" description="Helicase ATP-binding" evidence="9">
    <location>
        <begin position="159"/>
        <end position="331"/>
    </location>
</feature>
<keyword evidence="1" id="KW-0547">Nucleotide-binding</keyword>
<dbReference type="InterPro" id="IPR057342">
    <property type="entry name" value="DEXDc_RapA"/>
</dbReference>
<dbReference type="SUPFAM" id="SSF52540">
    <property type="entry name" value="P-loop containing nucleoside triphosphate hydrolases"/>
    <property type="match status" value="2"/>
</dbReference>
<keyword evidence="4" id="KW-0067">ATP-binding</keyword>
<sequence length="902" mass="100419">MQQQPRPGQRWISTSEPALGLGVVVEVPHGRVQIVFPAAEETRLYALENAPLVRVRFKPGDRIAAREGAEFTVTGVTETDGILHYEGADTPVDEGDLLDSLSFTSPEERLLAGLCDDYREFDLRRRVLKWNTRIRRSPVRGFCGARIDLIPHQLAIVSEACSRLHPRVMLADEVGLGKTIEACLILQHLHLTGRAERILILVPEPLIHQWFVELLRRFNLLFAIFDEARCRSITEHQPKANPFSDSQLILAPVPLLAESPERAKQARDAGFDLLIVDEAHHLEWSPDEVSPEYAVVEALAATTPSLLLLTATPQQLGPEGHFARLRLLDPDRYGDLAAFLGEAEAYAPLAETVEALKSGGMPEDLDAIAEHSPATRSLLDRLRGGDETARDELVSELIDGFGTGRVLFRNTRRQLTGFPGREPHLHPLEEGESPYSWLASLLRSLPEDEKVLLITGSPEAAIAVREKLLEEIHVESALFHEDLSLIQRDRNAAWFADPAGARILMSSEIGSEGRNFQFARHLVLFGLPRDPELLEQRIGRLDRIGQTGTIHIHVPYGVGSASEYQARWLHEGLDAFSHPLRGATTLAEELLPELDQVMQSLDAAAFDKLLKKSRKRCGEVAEQLDSGHDRLLELSAPAPEVAAGLIEQIEEHDEDASFERFVIRLFDRLGLDVSDLSTRTYQLARGQRLSEAFADLPDDGISATFDRETALAREDLQLLTADHPMVRGSVDHFLTSETGNATFARWESGLGKGILLEACFILETLAPGRLHLDRFLPPTAIRVALDHQGKDLTEAPKPAMLLPGDARRLVTQPAFRNGIFPEMIKQARALAEARTEEPLAKAREAAESRIRHDIDRLKDLAARNPQVTPDEIAGLEHFLDETLQALTSPRLRLDSLRVIWRT</sequence>
<dbReference type="InterPro" id="IPR040766">
    <property type="entry name" value="Tudor_2_RapA"/>
</dbReference>
<dbReference type="Pfam" id="PF12137">
    <property type="entry name" value="RapA_C"/>
    <property type="match status" value="1"/>
</dbReference>
<evidence type="ECO:0000259" key="10">
    <source>
        <dbReference type="PROSITE" id="PS51194"/>
    </source>
</evidence>
<dbReference type="InterPro" id="IPR040765">
    <property type="entry name" value="Tudor_1_RapA"/>
</dbReference>
<dbReference type="Gene3D" id="2.30.30.930">
    <property type="match status" value="1"/>
</dbReference>
<dbReference type="PROSITE" id="PS51192">
    <property type="entry name" value="HELICASE_ATP_BIND_1"/>
    <property type="match status" value="1"/>
</dbReference>
<reference evidence="11 12" key="1">
    <citation type="submission" date="2021-06" db="EMBL/GenBank/DDBJ databases">
        <title>Complete genome of Haloferula helveola possessing various polysaccharide degrading enzymes.</title>
        <authorList>
            <person name="Takami H."/>
            <person name="Huang C."/>
            <person name="Hamasaki K."/>
        </authorList>
    </citation>
    <scope>NUCLEOTIDE SEQUENCE [LARGE SCALE GENOMIC DNA]</scope>
    <source>
        <strain evidence="11 12">CN-1</strain>
    </source>
</reference>
<evidence type="ECO:0000256" key="1">
    <source>
        <dbReference type="ARBA" id="ARBA00022741"/>
    </source>
</evidence>
<keyword evidence="12" id="KW-1185">Reference proteome</keyword>
<evidence type="ECO:0000256" key="3">
    <source>
        <dbReference type="ARBA" id="ARBA00022806"/>
    </source>
</evidence>
<gene>
    <name evidence="11" type="primary">rapA</name>
    <name evidence="11" type="ORF">HAHE_26600</name>
</gene>
<dbReference type="Pfam" id="PF00271">
    <property type="entry name" value="Helicase_C"/>
    <property type="match status" value="1"/>
</dbReference>
<dbReference type="Gene3D" id="3.30.360.80">
    <property type="match status" value="1"/>
</dbReference>
<dbReference type="InterPro" id="IPR001650">
    <property type="entry name" value="Helicase_C-like"/>
</dbReference>
<proteinExistence type="inferred from homology"/>
<dbReference type="InterPro" id="IPR022737">
    <property type="entry name" value="RapA_C"/>
</dbReference>
<dbReference type="Pfam" id="PF00176">
    <property type="entry name" value="SNF2-rel_dom"/>
    <property type="match status" value="1"/>
</dbReference>
<keyword evidence="2" id="KW-0378">Hydrolase</keyword>
<dbReference type="Gene3D" id="3.40.50.10810">
    <property type="entry name" value="Tandem AAA-ATPase domain"/>
    <property type="match status" value="1"/>
</dbReference>
<dbReference type="InterPro" id="IPR023949">
    <property type="entry name" value="Helicase_RapA"/>
</dbReference>
<dbReference type="InterPro" id="IPR027417">
    <property type="entry name" value="P-loop_NTPase"/>
</dbReference>
<dbReference type="Proteomes" id="UP001374893">
    <property type="component" value="Chromosome"/>
</dbReference>
<evidence type="ECO:0000256" key="6">
    <source>
        <dbReference type="ARBA" id="ARBA00023125"/>
    </source>
</evidence>
<keyword evidence="7" id="KW-0010">Activator</keyword>
<keyword evidence="8" id="KW-0804">Transcription</keyword>
<evidence type="ECO:0000256" key="2">
    <source>
        <dbReference type="ARBA" id="ARBA00022801"/>
    </source>
</evidence>
<dbReference type="CDD" id="cd18793">
    <property type="entry name" value="SF2_C_SNF"/>
    <property type="match status" value="1"/>
</dbReference>
<dbReference type="Gene3D" id="2.30.30.140">
    <property type="match status" value="1"/>
</dbReference>
<evidence type="ECO:0000313" key="12">
    <source>
        <dbReference type="Proteomes" id="UP001374893"/>
    </source>
</evidence>
<evidence type="ECO:0000259" key="9">
    <source>
        <dbReference type="PROSITE" id="PS51192"/>
    </source>
</evidence>
<evidence type="ECO:0000256" key="4">
    <source>
        <dbReference type="ARBA" id="ARBA00022840"/>
    </source>
</evidence>
<keyword evidence="5" id="KW-0805">Transcription regulation</keyword>
<organism evidence="11 12">
    <name type="scientific">Haloferula helveola</name>
    <dbReference type="NCBI Taxonomy" id="490095"/>
    <lineage>
        <taxon>Bacteria</taxon>
        <taxon>Pseudomonadati</taxon>
        <taxon>Verrucomicrobiota</taxon>
        <taxon>Verrucomicrobiia</taxon>
        <taxon>Verrucomicrobiales</taxon>
        <taxon>Verrucomicrobiaceae</taxon>
        <taxon>Haloferula</taxon>
    </lineage>
</organism>
<dbReference type="RefSeq" id="WP_338685101.1">
    <property type="nucleotide sequence ID" value="NZ_AP024702.1"/>
</dbReference>
<dbReference type="HAMAP" id="MF_01821">
    <property type="entry name" value="Helicase_RapA"/>
    <property type="match status" value="1"/>
</dbReference>
<keyword evidence="6" id="KW-0238">DNA-binding</keyword>
<dbReference type="SMART" id="SM00487">
    <property type="entry name" value="DEXDc"/>
    <property type="match status" value="1"/>
</dbReference>
<evidence type="ECO:0000313" key="11">
    <source>
        <dbReference type="EMBL" id="BCX48752.1"/>
    </source>
</evidence>
<dbReference type="PANTHER" id="PTHR45766:SF6">
    <property type="entry name" value="SWI_SNF-RELATED MATRIX-ASSOCIATED ACTIN-DEPENDENT REGULATOR OF CHROMATIN SUBFAMILY A-LIKE PROTEIN 1"/>
    <property type="match status" value="1"/>
</dbReference>
<dbReference type="Gene3D" id="6.10.140.1500">
    <property type="match status" value="1"/>
</dbReference>
<protein>
    <submittedName>
        <fullName evidence="11">RNA polymerase-associated protein RapA</fullName>
    </submittedName>
</protein>
<dbReference type="PANTHER" id="PTHR45766">
    <property type="entry name" value="DNA ANNEALING HELICASE AND ENDONUCLEASE ZRANB3 FAMILY MEMBER"/>
    <property type="match status" value="1"/>
</dbReference>
<name>A0ABM7RLS6_9BACT</name>
<keyword evidence="3" id="KW-0347">Helicase</keyword>
<dbReference type="Gene3D" id="3.40.50.300">
    <property type="entry name" value="P-loop containing nucleotide triphosphate hydrolases"/>
    <property type="match status" value="1"/>
</dbReference>
<dbReference type="EMBL" id="AP024702">
    <property type="protein sequence ID" value="BCX48752.1"/>
    <property type="molecule type" value="Genomic_DNA"/>
</dbReference>
<dbReference type="InterPro" id="IPR000330">
    <property type="entry name" value="SNF2_N"/>
</dbReference>